<organism evidence="6 7">
    <name type="scientific">Congregibacter litoralis KT71</name>
    <dbReference type="NCBI Taxonomy" id="314285"/>
    <lineage>
        <taxon>Bacteria</taxon>
        <taxon>Pseudomonadati</taxon>
        <taxon>Pseudomonadota</taxon>
        <taxon>Gammaproteobacteria</taxon>
        <taxon>Cellvibrionales</taxon>
        <taxon>Halieaceae</taxon>
        <taxon>Congregibacter</taxon>
    </lineage>
</organism>
<evidence type="ECO:0000256" key="4">
    <source>
        <dbReference type="HAMAP-Rule" id="MF_01384"/>
    </source>
</evidence>
<keyword evidence="2 4" id="KW-0996">Nickel insertion</keyword>
<dbReference type="RefSeq" id="WP_008295587.1">
    <property type="nucleotide sequence ID" value="NZ_CM002299.1"/>
</dbReference>
<evidence type="ECO:0000256" key="3">
    <source>
        <dbReference type="ARBA" id="ARBA00023186"/>
    </source>
</evidence>
<reference evidence="6 7" key="1">
    <citation type="journal article" date="2007" name="Proc. Natl. Acad. Sci. U.S.A.">
        <title>Characterization of a marine gammaproteobacterium capable of aerobic anoxygenic photosynthesis.</title>
        <authorList>
            <person name="Fuchs B.M."/>
            <person name="Spring S."/>
            <person name="Teeling H."/>
            <person name="Quast C."/>
            <person name="Wulf J."/>
            <person name="Schattenhofer M."/>
            <person name="Yan S."/>
            <person name="Ferriera S."/>
            <person name="Johnson J."/>
            <person name="Glockner F.O."/>
            <person name="Amann R."/>
        </authorList>
    </citation>
    <scope>NUCLEOTIDE SEQUENCE [LARGE SCALE GENOMIC DNA]</scope>
    <source>
        <strain evidence="6">KT71</strain>
    </source>
</reference>
<feature type="region of interest" description="Disordered" evidence="5">
    <location>
        <begin position="1"/>
        <end position="27"/>
    </location>
</feature>
<reference evidence="6 7" key="2">
    <citation type="journal article" date="2009" name="PLoS ONE">
        <title>The photosynthetic apparatus and its regulation in the aerobic gammaproteobacterium Congregibacter litoralis gen. nov., sp. nov.</title>
        <authorList>
            <person name="Spring S."/>
            <person name="Lunsdorf H."/>
            <person name="Fuchs B.M."/>
            <person name="Tindall B.J."/>
        </authorList>
    </citation>
    <scope>NUCLEOTIDE SEQUENCE [LARGE SCALE GENOMIC DNA]</scope>
    <source>
        <strain evidence="6">KT71</strain>
    </source>
</reference>
<dbReference type="STRING" id="314285.KT71_15766"/>
<dbReference type="Pfam" id="PF01774">
    <property type="entry name" value="UreD"/>
    <property type="match status" value="1"/>
</dbReference>
<comment type="subunit">
    <text evidence="4">UreD, UreF and UreG form a complex that acts as a GTP-hydrolysis-dependent molecular chaperone, activating the urease apoprotein by helping to assemble the nickel containing metallocenter of UreC. The UreE protein probably delivers the nickel.</text>
</comment>
<dbReference type="PANTHER" id="PTHR33643">
    <property type="entry name" value="UREASE ACCESSORY PROTEIN D"/>
    <property type="match status" value="1"/>
</dbReference>
<evidence type="ECO:0000256" key="5">
    <source>
        <dbReference type="SAM" id="MobiDB-lite"/>
    </source>
</evidence>
<dbReference type="HAMAP" id="MF_01384">
    <property type="entry name" value="UreD"/>
    <property type="match status" value="1"/>
</dbReference>
<gene>
    <name evidence="4" type="primary">ureD</name>
    <name evidence="6" type="ORF">KT71_15766</name>
</gene>
<evidence type="ECO:0000313" key="7">
    <source>
        <dbReference type="Proteomes" id="UP000019205"/>
    </source>
</evidence>
<keyword evidence="4" id="KW-0963">Cytoplasm</keyword>
<dbReference type="GO" id="GO:0005737">
    <property type="term" value="C:cytoplasm"/>
    <property type="evidence" value="ECO:0007669"/>
    <property type="project" value="UniProtKB-SubCell"/>
</dbReference>
<comment type="caution">
    <text evidence="6">The sequence shown here is derived from an EMBL/GenBank/DDBJ whole genome shotgun (WGS) entry which is preliminary data.</text>
</comment>
<dbReference type="GO" id="GO:0016151">
    <property type="term" value="F:nickel cation binding"/>
    <property type="evidence" value="ECO:0007669"/>
    <property type="project" value="UniProtKB-UniRule"/>
</dbReference>
<keyword evidence="7" id="KW-1185">Reference proteome</keyword>
<keyword evidence="3 4" id="KW-0143">Chaperone</keyword>
<dbReference type="Proteomes" id="UP000019205">
    <property type="component" value="Chromosome"/>
</dbReference>
<sequence>MVDIMRLDTLNTPQTPQSSEAESSKPLRQWRAQLDLSFRKSAGLTRFAHCAHEGPLRVQRLFHPEPGGKAHCYLLHPPGGVVLGDDLQINIAVKSGEALVTTPAAGRFYTVDQHREVQRQSVNLLVDDDACLEWVPQETILFNGVNAELDTRIELQARSRLVFWDVVVLGRPACDEAFTRGRLKQRLEISRKGRPLLIERLSCTAGDRLSQAAMGMQGQSTVGIMVLTDIPAAPCLEDWLRAVNPAPNQGAFTVTHRGELVIARYLGDDAQHCRAGFARLWRAATEDVLGVTPATPRIWHT</sequence>
<evidence type="ECO:0000256" key="1">
    <source>
        <dbReference type="ARBA" id="ARBA00007177"/>
    </source>
</evidence>
<dbReference type="eggNOG" id="COG0829">
    <property type="taxonomic scope" value="Bacteria"/>
</dbReference>
<evidence type="ECO:0000256" key="2">
    <source>
        <dbReference type="ARBA" id="ARBA00022988"/>
    </source>
</evidence>
<comment type="similarity">
    <text evidence="1 4">Belongs to the UreD family.</text>
</comment>
<dbReference type="PANTHER" id="PTHR33643:SF1">
    <property type="entry name" value="UREASE ACCESSORY PROTEIN D"/>
    <property type="match status" value="1"/>
</dbReference>
<proteinExistence type="inferred from homology"/>
<protein>
    <recommendedName>
        <fullName evidence="4">Urease accessory protein UreD</fullName>
    </recommendedName>
</protein>
<comment type="subcellular location">
    <subcellularLocation>
        <location evidence="4">Cytoplasm</location>
    </subcellularLocation>
</comment>
<dbReference type="InterPro" id="IPR002669">
    <property type="entry name" value="UreD"/>
</dbReference>
<dbReference type="AlphaFoldDB" id="A4A368"/>
<name>A4A368_9GAMM</name>
<dbReference type="HOGENOM" id="CLU_056339_0_0_6"/>
<feature type="compositionally biased region" description="Polar residues" evidence="5">
    <location>
        <begin position="9"/>
        <end position="21"/>
    </location>
</feature>
<evidence type="ECO:0000313" key="6">
    <source>
        <dbReference type="EMBL" id="EAQ99141.1"/>
    </source>
</evidence>
<dbReference type="EMBL" id="AAOA02000001">
    <property type="protein sequence ID" value="EAQ99141.1"/>
    <property type="molecule type" value="Genomic_DNA"/>
</dbReference>
<accession>A4A368</accession>
<comment type="function">
    <text evidence="4">Required for maturation of urease via the functional incorporation of the urease nickel metallocenter.</text>
</comment>